<keyword evidence="2 6" id="KW-0812">Transmembrane</keyword>
<dbReference type="EMBL" id="LSYV01000052">
    <property type="protein sequence ID" value="KXZ45715.1"/>
    <property type="molecule type" value="Genomic_DNA"/>
</dbReference>
<feature type="transmembrane region" description="Helical" evidence="6">
    <location>
        <begin position="566"/>
        <end position="588"/>
    </location>
</feature>
<protein>
    <recommendedName>
        <fullName evidence="7">Neurotransmitter-gated ion-channel ligand-binding domain-containing protein</fullName>
    </recommendedName>
</protein>
<dbReference type="Proteomes" id="UP000075714">
    <property type="component" value="Unassembled WGS sequence"/>
</dbReference>
<feature type="transmembrane region" description="Helical" evidence="6">
    <location>
        <begin position="529"/>
        <end position="550"/>
    </location>
</feature>
<comment type="caution">
    <text evidence="8">The sequence shown here is derived from an EMBL/GenBank/DDBJ whole genome shotgun (WGS) entry which is preliminary data.</text>
</comment>
<dbReference type="GO" id="GO:0005230">
    <property type="term" value="F:extracellular ligand-gated monoatomic ion channel activity"/>
    <property type="evidence" value="ECO:0007669"/>
    <property type="project" value="InterPro"/>
</dbReference>
<keyword evidence="4 6" id="KW-0472">Membrane</keyword>
<dbReference type="AlphaFoldDB" id="A0A150G830"/>
<dbReference type="InterPro" id="IPR006201">
    <property type="entry name" value="Neur_channel"/>
</dbReference>
<dbReference type="InterPro" id="IPR036734">
    <property type="entry name" value="Neur_chan_lig-bd_sf"/>
</dbReference>
<dbReference type="SUPFAM" id="SSF63712">
    <property type="entry name" value="Nicotinic receptor ligand binding domain-like"/>
    <property type="match status" value="1"/>
</dbReference>
<evidence type="ECO:0000256" key="5">
    <source>
        <dbReference type="SAM" id="MobiDB-lite"/>
    </source>
</evidence>
<evidence type="ECO:0000313" key="8">
    <source>
        <dbReference type="EMBL" id="KXZ45715.1"/>
    </source>
</evidence>
<keyword evidence="3 6" id="KW-1133">Transmembrane helix</keyword>
<evidence type="ECO:0000256" key="4">
    <source>
        <dbReference type="ARBA" id="ARBA00023136"/>
    </source>
</evidence>
<dbReference type="InterPro" id="IPR036719">
    <property type="entry name" value="Neuro-gated_channel_TM_sf"/>
</dbReference>
<feature type="region of interest" description="Disordered" evidence="5">
    <location>
        <begin position="410"/>
        <end position="456"/>
    </location>
</feature>
<dbReference type="OrthoDB" id="2016799at2759"/>
<feature type="transmembrane region" description="Helical" evidence="6">
    <location>
        <begin position="343"/>
        <end position="363"/>
    </location>
</feature>
<dbReference type="Pfam" id="PF02931">
    <property type="entry name" value="Neur_chan_LBD"/>
    <property type="match status" value="1"/>
</dbReference>
<accession>A0A150G830</accession>
<feature type="transmembrane region" description="Helical" evidence="6">
    <location>
        <begin position="271"/>
        <end position="289"/>
    </location>
</feature>
<evidence type="ECO:0000313" key="9">
    <source>
        <dbReference type="Proteomes" id="UP000075714"/>
    </source>
</evidence>
<comment type="subcellular location">
    <subcellularLocation>
        <location evidence="1">Membrane</location>
        <topology evidence="1">Multi-pass membrane protein</topology>
    </subcellularLocation>
</comment>
<evidence type="ECO:0000259" key="7">
    <source>
        <dbReference type="Pfam" id="PF02931"/>
    </source>
</evidence>
<dbReference type="PANTHER" id="PTHR18945">
    <property type="entry name" value="NEUROTRANSMITTER GATED ION CHANNEL"/>
    <property type="match status" value="1"/>
</dbReference>
<sequence length="606" mass="65445">MFEAVWWVVLSWRDARAPAVVEQATASAMAPGGSCGRPCDSGGLATMGCCDGIWMPHMEMPNLLSFADDQQPRYRINANTSSGVVTWRTRIVGTWSAPLDYRAYPFDHQHLLLELSIHDSQAGAAGLKWERVDKLNNTAHTKGPDFSGWNLVSMRAKIYDSRTCYQQYDVAEPRYAAPDGRYESVRLADRRVSDNRIAGSSSPDGCGSHGGESYEEARALYGPIVLVADFMVKRVASYYLLTNVVPVLIMTLVTFVVFFMPHDALGDRMSVVLTMFLSLTAMQFVFDFPPANYMNALQMVPRDAGARGGLVGDGREGLTEAGQRFSVRRTTHDITNGIPQVVLVSYILITLACVECLLVNRLVTVAELLSNERACAPKYSGLVEDARFERYLLKELLGSRATRSHASRVRLLRTVGSRQRRTAGAVGSSGGDGGSDNGHASGAGDKPAAGPAVGGDSSRGEALCALSNAGSLRPAESTGAGNGGGLGGLGGGASSHGPVLDPATDVKSHGVRALLQRCRSLGVRGTLRALTAAAWQWLVATVCAPLRVYLHCREDHEFALFVANRIDWWTCVISVSFYAVIITVLLWVQSEVGDHRLMLGNRPGNM</sequence>
<name>A0A150G830_GONPE</name>
<reference evidence="9" key="1">
    <citation type="journal article" date="2016" name="Nat. Commun.">
        <title>The Gonium pectorale genome demonstrates co-option of cell cycle regulation during the evolution of multicellularity.</title>
        <authorList>
            <person name="Hanschen E.R."/>
            <person name="Marriage T.N."/>
            <person name="Ferris P.J."/>
            <person name="Hamaji T."/>
            <person name="Toyoda A."/>
            <person name="Fujiyama A."/>
            <person name="Neme R."/>
            <person name="Noguchi H."/>
            <person name="Minakuchi Y."/>
            <person name="Suzuki M."/>
            <person name="Kawai-Toyooka H."/>
            <person name="Smith D.R."/>
            <person name="Sparks H."/>
            <person name="Anderson J."/>
            <person name="Bakaric R."/>
            <person name="Luria V."/>
            <person name="Karger A."/>
            <person name="Kirschner M.W."/>
            <person name="Durand P.M."/>
            <person name="Michod R.E."/>
            <person name="Nozaki H."/>
            <person name="Olson B.J."/>
        </authorList>
    </citation>
    <scope>NUCLEOTIDE SEQUENCE [LARGE SCALE GENOMIC DNA]</scope>
    <source>
        <strain evidence="9">NIES-2863</strain>
    </source>
</reference>
<organism evidence="8 9">
    <name type="scientific">Gonium pectorale</name>
    <name type="common">Green alga</name>
    <dbReference type="NCBI Taxonomy" id="33097"/>
    <lineage>
        <taxon>Eukaryota</taxon>
        <taxon>Viridiplantae</taxon>
        <taxon>Chlorophyta</taxon>
        <taxon>core chlorophytes</taxon>
        <taxon>Chlorophyceae</taxon>
        <taxon>CS clade</taxon>
        <taxon>Chlamydomonadales</taxon>
        <taxon>Volvocaceae</taxon>
        <taxon>Gonium</taxon>
    </lineage>
</organism>
<dbReference type="InterPro" id="IPR038050">
    <property type="entry name" value="Neuro_actylchol_rec"/>
</dbReference>
<keyword evidence="9" id="KW-1185">Reference proteome</keyword>
<gene>
    <name evidence="8" type="ORF">GPECTOR_51g701</name>
</gene>
<evidence type="ECO:0000256" key="3">
    <source>
        <dbReference type="ARBA" id="ARBA00022989"/>
    </source>
</evidence>
<dbReference type="GO" id="GO:0004888">
    <property type="term" value="F:transmembrane signaling receptor activity"/>
    <property type="evidence" value="ECO:0007669"/>
    <property type="project" value="InterPro"/>
</dbReference>
<dbReference type="InterPro" id="IPR006202">
    <property type="entry name" value="Neur_chan_lig-bd"/>
</dbReference>
<feature type="transmembrane region" description="Helical" evidence="6">
    <location>
        <begin position="238"/>
        <end position="259"/>
    </location>
</feature>
<feature type="domain" description="Neurotransmitter-gated ion-channel ligand-binding" evidence="7">
    <location>
        <begin position="52"/>
        <end position="166"/>
    </location>
</feature>
<evidence type="ECO:0000256" key="1">
    <source>
        <dbReference type="ARBA" id="ARBA00004141"/>
    </source>
</evidence>
<feature type="compositionally biased region" description="Gly residues" evidence="5">
    <location>
        <begin position="427"/>
        <end position="436"/>
    </location>
</feature>
<dbReference type="GO" id="GO:0016020">
    <property type="term" value="C:membrane"/>
    <property type="evidence" value="ECO:0007669"/>
    <property type="project" value="UniProtKB-SubCell"/>
</dbReference>
<evidence type="ECO:0000256" key="6">
    <source>
        <dbReference type="SAM" id="Phobius"/>
    </source>
</evidence>
<evidence type="ECO:0000256" key="2">
    <source>
        <dbReference type="ARBA" id="ARBA00022692"/>
    </source>
</evidence>
<proteinExistence type="predicted"/>
<dbReference type="Gene3D" id="1.20.58.390">
    <property type="entry name" value="Neurotransmitter-gated ion-channel transmembrane domain"/>
    <property type="match status" value="1"/>
</dbReference>
<dbReference type="SUPFAM" id="SSF90112">
    <property type="entry name" value="Neurotransmitter-gated ion-channel transmembrane pore"/>
    <property type="match status" value="1"/>
</dbReference>
<dbReference type="Gene3D" id="2.70.170.10">
    <property type="entry name" value="Neurotransmitter-gated ion-channel ligand-binding domain"/>
    <property type="match status" value="1"/>
</dbReference>